<evidence type="ECO:0000313" key="3">
    <source>
        <dbReference type="Proteomes" id="UP000297703"/>
    </source>
</evidence>
<sequence length="106" mass="11511">MNSPLDSQSPGFMPYSVPSPSPTPTPSLFKASIQVLLVSSLPPLSLPLSPCPRLFLANVQLNYSPNNSFFPSLFLLQAAQVSGLVHMWPLKLLWLSGKPGEIFTDT</sequence>
<dbReference type="Proteomes" id="UP000297703">
    <property type="component" value="Unassembled WGS sequence"/>
</dbReference>
<feature type="compositionally biased region" description="Polar residues" evidence="1">
    <location>
        <begin position="1"/>
        <end position="10"/>
    </location>
</feature>
<keyword evidence="3" id="KW-1185">Reference proteome</keyword>
<organism evidence="2 3">
    <name type="scientific">Platysternon megacephalum</name>
    <name type="common">big-headed turtle</name>
    <dbReference type="NCBI Taxonomy" id="55544"/>
    <lineage>
        <taxon>Eukaryota</taxon>
        <taxon>Metazoa</taxon>
        <taxon>Chordata</taxon>
        <taxon>Craniata</taxon>
        <taxon>Vertebrata</taxon>
        <taxon>Euteleostomi</taxon>
        <taxon>Archelosauria</taxon>
        <taxon>Testudinata</taxon>
        <taxon>Testudines</taxon>
        <taxon>Cryptodira</taxon>
        <taxon>Durocryptodira</taxon>
        <taxon>Testudinoidea</taxon>
        <taxon>Platysternidae</taxon>
        <taxon>Platysternon</taxon>
    </lineage>
</organism>
<dbReference type="EMBL" id="QXTE01000004">
    <property type="protein sequence ID" value="TFK15472.1"/>
    <property type="molecule type" value="Genomic_DNA"/>
</dbReference>
<reference evidence="2 3" key="2">
    <citation type="submission" date="2019-04" db="EMBL/GenBank/DDBJ databases">
        <title>The genome sequence of big-headed turtle.</title>
        <authorList>
            <person name="Gong S."/>
        </authorList>
    </citation>
    <scope>NUCLEOTIDE SEQUENCE [LARGE SCALE GENOMIC DNA]</scope>
    <source>
        <strain evidence="2">DO16091913</strain>
        <tissue evidence="2">Muscle</tissue>
    </source>
</reference>
<dbReference type="AlphaFoldDB" id="A0A4D9F7V8"/>
<evidence type="ECO:0000313" key="2">
    <source>
        <dbReference type="EMBL" id="TFK15472.1"/>
    </source>
</evidence>
<proteinExistence type="predicted"/>
<reference evidence="2 3" key="1">
    <citation type="submission" date="2019-04" db="EMBL/GenBank/DDBJ databases">
        <title>Draft genome of the big-headed turtle Platysternon megacephalum.</title>
        <authorList>
            <person name="Gong S."/>
        </authorList>
    </citation>
    <scope>NUCLEOTIDE SEQUENCE [LARGE SCALE GENOMIC DNA]</scope>
    <source>
        <strain evidence="2">DO16091913</strain>
        <tissue evidence="2">Muscle</tissue>
    </source>
</reference>
<protein>
    <submittedName>
        <fullName evidence="2">Endophilin-A1</fullName>
    </submittedName>
</protein>
<feature type="region of interest" description="Disordered" evidence="1">
    <location>
        <begin position="1"/>
        <end position="24"/>
    </location>
</feature>
<comment type="caution">
    <text evidence="2">The sequence shown here is derived from an EMBL/GenBank/DDBJ whole genome shotgun (WGS) entry which is preliminary data.</text>
</comment>
<gene>
    <name evidence="2" type="ORF">DR999_PMT00765</name>
</gene>
<accession>A0A4D9F7V8</accession>
<evidence type="ECO:0000256" key="1">
    <source>
        <dbReference type="SAM" id="MobiDB-lite"/>
    </source>
</evidence>
<name>A0A4D9F7V8_9SAUR</name>